<keyword evidence="2" id="KW-0472">Membrane</keyword>
<proteinExistence type="predicted"/>
<evidence type="ECO:0000313" key="4">
    <source>
        <dbReference type="Proteomes" id="UP001497383"/>
    </source>
</evidence>
<feature type="compositionally biased region" description="Polar residues" evidence="1">
    <location>
        <begin position="244"/>
        <end position="263"/>
    </location>
</feature>
<dbReference type="Pfam" id="PF13430">
    <property type="entry name" value="DUF4112"/>
    <property type="match status" value="1"/>
</dbReference>
<feature type="compositionally biased region" description="Polar residues" evidence="1">
    <location>
        <begin position="225"/>
        <end position="235"/>
    </location>
</feature>
<dbReference type="PANTHER" id="PTHR35519:SF1">
    <property type="entry name" value="YALI0C06193P"/>
    <property type="match status" value="1"/>
</dbReference>
<dbReference type="InterPro" id="IPR025187">
    <property type="entry name" value="DUF4112"/>
</dbReference>
<dbReference type="GeneID" id="92209713"/>
<sequence length="263" mass="28399">MSALENAQNQLESIPGYSLAMDKFNSYAEDHWNNRDPFTDPKTGKKLKLPPDITTKQEQKAWSKIQSKAWQHDKCMCGSCGVGLDCGLGLVPFAVLFFPVLGPLVMYAMHARLIEIAKREFHLPNKLEAQLNSNIGIDLLITFPPVIGSFFGWLHGCSTRNAGMIYAFMLKHAQERAAAGGGGAKYTGRGTAGTFDAGAGEFGGQPETTQVRGGGGVGSSNVRSAQYSNPTQPKSAYTKKSGIFSKNTSNSIEIGQQQQAGFR</sequence>
<evidence type="ECO:0000313" key="3">
    <source>
        <dbReference type="EMBL" id="CAK9440417.1"/>
    </source>
</evidence>
<name>A0ABP0ZRI2_9ASCO</name>
<feature type="transmembrane region" description="Helical" evidence="2">
    <location>
        <begin position="87"/>
        <end position="109"/>
    </location>
</feature>
<keyword evidence="2" id="KW-1133">Transmembrane helix</keyword>
<dbReference type="PANTHER" id="PTHR35519">
    <property type="entry name" value="MEMBRANE PROTEINS"/>
    <property type="match status" value="1"/>
</dbReference>
<evidence type="ECO:0000256" key="2">
    <source>
        <dbReference type="SAM" id="Phobius"/>
    </source>
</evidence>
<dbReference type="Proteomes" id="UP001497383">
    <property type="component" value="Chromosome 5"/>
</dbReference>
<protein>
    <submittedName>
        <fullName evidence="3">Uncharacterized protein</fullName>
    </submittedName>
</protein>
<gene>
    <name evidence="3" type="ORF">LODBEIA_P45170</name>
</gene>
<accession>A0ABP0ZRI2</accession>
<reference evidence="3 4" key="1">
    <citation type="submission" date="2024-03" db="EMBL/GenBank/DDBJ databases">
        <authorList>
            <person name="Brejova B."/>
        </authorList>
    </citation>
    <scope>NUCLEOTIDE SEQUENCE [LARGE SCALE GENOMIC DNA]</scope>
    <source>
        <strain evidence="3 4">CBS 14171</strain>
    </source>
</reference>
<organism evidence="3 4">
    <name type="scientific">Lodderomyces beijingensis</name>
    <dbReference type="NCBI Taxonomy" id="1775926"/>
    <lineage>
        <taxon>Eukaryota</taxon>
        <taxon>Fungi</taxon>
        <taxon>Dikarya</taxon>
        <taxon>Ascomycota</taxon>
        <taxon>Saccharomycotina</taxon>
        <taxon>Pichiomycetes</taxon>
        <taxon>Debaryomycetaceae</taxon>
        <taxon>Candida/Lodderomyces clade</taxon>
        <taxon>Lodderomyces</taxon>
    </lineage>
</organism>
<keyword evidence="4" id="KW-1185">Reference proteome</keyword>
<feature type="region of interest" description="Disordered" evidence="1">
    <location>
        <begin position="197"/>
        <end position="263"/>
    </location>
</feature>
<dbReference type="EMBL" id="OZ022409">
    <property type="protein sequence ID" value="CAK9440417.1"/>
    <property type="molecule type" value="Genomic_DNA"/>
</dbReference>
<keyword evidence="2" id="KW-0812">Transmembrane</keyword>
<dbReference type="RefSeq" id="XP_066831455.1">
    <property type="nucleotide sequence ID" value="XM_066974747.1"/>
</dbReference>
<evidence type="ECO:0000256" key="1">
    <source>
        <dbReference type="SAM" id="MobiDB-lite"/>
    </source>
</evidence>